<reference evidence="1" key="1">
    <citation type="submission" date="2014-09" db="EMBL/GenBank/DDBJ databases">
        <authorList>
            <person name="Magalhaes I.L.F."/>
            <person name="Oliveira U."/>
            <person name="Santos F.R."/>
            <person name="Vidigal T.H.D.A."/>
            <person name="Brescovit A.D."/>
            <person name="Santos A.J."/>
        </authorList>
    </citation>
    <scope>NUCLEOTIDE SEQUENCE</scope>
    <source>
        <tissue evidence="1">Shoot tissue taken approximately 20 cm above the soil surface</tissue>
    </source>
</reference>
<sequence length="10" mass="1097">MLSCCLASRN</sequence>
<dbReference type="EMBL" id="GBRH01188479">
    <property type="protein sequence ID" value="JAE09417.1"/>
    <property type="molecule type" value="Transcribed_RNA"/>
</dbReference>
<proteinExistence type="predicted"/>
<reference evidence="1" key="2">
    <citation type="journal article" date="2015" name="Data Brief">
        <title>Shoot transcriptome of the giant reed, Arundo donax.</title>
        <authorList>
            <person name="Barrero R.A."/>
            <person name="Guerrero F.D."/>
            <person name="Moolhuijzen P."/>
            <person name="Goolsby J.A."/>
            <person name="Tidwell J."/>
            <person name="Bellgard S.E."/>
            <person name="Bellgard M.I."/>
        </authorList>
    </citation>
    <scope>NUCLEOTIDE SEQUENCE</scope>
    <source>
        <tissue evidence="1">Shoot tissue taken approximately 20 cm above the soil surface</tissue>
    </source>
</reference>
<organism evidence="1">
    <name type="scientific">Arundo donax</name>
    <name type="common">Giant reed</name>
    <name type="synonym">Donax arundinaceus</name>
    <dbReference type="NCBI Taxonomy" id="35708"/>
    <lineage>
        <taxon>Eukaryota</taxon>
        <taxon>Viridiplantae</taxon>
        <taxon>Streptophyta</taxon>
        <taxon>Embryophyta</taxon>
        <taxon>Tracheophyta</taxon>
        <taxon>Spermatophyta</taxon>
        <taxon>Magnoliopsida</taxon>
        <taxon>Liliopsida</taxon>
        <taxon>Poales</taxon>
        <taxon>Poaceae</taxon>
        <taxon>PACMAD clade</taxon>
        <taxon>Arundinoideae</taxon>
        <taxon>Arundineae</taxon>
        <taxon>Arundo</taxon>
    </lineage>
</organism>
<protein>
    <submittedName>
        <fullName evidence="1">Uncharacterized protein</fullName>
    </submittedName>
</protein>
<accession>A0A0A9FAP9</accession>
<name>A0A0A9FAP9_ARUDO</name>
<evidence type="ECO:0000313" key="1">
    <source>
        <dbReference type="EMBL" id="JAE09417.1"/>
    </source>
</evidence>